<keyword evidence="4" id="KW-0560">Oxidoreductase</keyword>
<dbReference type="GO" id="GO:0012505">
    <property type="term" value="C:endomembrane system"/>
    <property type="evidence" value="ECO:0007669"/>
    <property type="project" value="UniProtKB-SubCell"/>
</dbReference>
<evidence type="ECO:0000256" key="6">
    <source>
        <dbReference type="ARBA" id="ARBA00023136"/>
    </source>
</evidence>
<evidence type="ECO:0000313" key="9">
    <source>
        <dbReference type="EMBL" id="SDL34036.1"/>
    </source>
</evidence>
<dbReference type="AlphaFoldDB" id="A0A1G9JA06"/>
<proteinExistence type="predicted"/>
<feature type="domain" description="Fatty acid hydroxylase" evidence="8">
    <location>
        <begin position="83"/>
        <end position="216"/>
    </location>
</feature>
<dbReference type="GO" id="GO:0016020">
    <property type="term" value="C:membrane"/>
    <property type="evidence" value="ECO:0007669"/>
    <property type="project" value="GOC"/>
</dbReference>
<keyword evidence="2 7" id="KW-0812">Transmembrane</keyword>
<name>A0A1G9JA06_9BACT</name>
<accession>A0A1G9JA06</accession>
<keyword evidence="10" id="KW-1185">Reference proteome</keyword>
<reference evidence="9 10" key="1">
    <citation type="submission" date="2016-10" db="EMBL/GenBank/DDBJ databases">
        <authorList>
            <person name="de Groot N.N."/>
        </authorList>
    </citation>
    <scope>NUCLEOTIDE SEQUENCE [LARGE SCALE GENOMIC DNA]</scope>
    <source>
        <strain evidence="9 10">DSM 25186</strain>
    </source>
</reference>
<keyword evidence="6 7" id="KW-0472">Membrane</keyword>
<dbReference type="GO" id="GO:0006643">
    <property type="term" value="P:membrane lipid metabolic process"/>
    <property type="evidence" value="ECO:0007669"/>
    <property type="project" value="TreeGrafter"/>
</dbReference>
<dbReference type="PANTHER" id="PTHR21624">
    <property type="entry name" value="STEROL DESATURASE-RELATED PROTEIN"/>
    <property type="match status" value="1"/>
</dbReference>
<protein>
    <submittedName>
        <fullName evidence="9">Sterol desaturase/sphingolipid hydroxylase, fatty acid hydroxylase superfamily</fullName>
    </submittedName>
</protein>
<evidence type="ECO:0000256" key="4">
    <source>
        <dbReference type="ARBA" id="ARBA00023002"/>
    </source>
</evidence>
<feature type="transmembrane region" description="Helical" evidence="7">
    <location>
        <begin position="136"/>
        <end position="165"/>
    </location>
</feature>
<comment type="subcellular location">
    <subcellularLocation>
        <location evidence="1">Endomembrane system</location>
        <topology evidence="1">Multi-pass membrane protein</topology>
    </subcellularLocation>
</comment>
<evidence type="ECO:0000256" key="1">
    <source>
        <dbReference type="ARBA" id="ARBA00004127"/>
    </source>
</evidence>
<dbReference type="Pfam" id="PF04116">
    <property type="entry name" value="FA_hydroxylase"/>
    <property type="match status" value="1"/>
</dbReference>
<feature type="transmembrane region" description="Helical" evidence="7">
    <location>
        <begin position="12"/>
        <end position="29"/>
    </location>
</feature>
<sequence>MSMDLPPLINYAVPFMLALVLLEFVISQYENRELYVGKDFLASAGIGIGNLVVSAVVKAGLLAIILFFYNLVPWTVPPTWWSFVLCYVVFDFFQYWAHRVAHERRILWATHVTHHSSEQYNFSVSFRLSWTQHIKVVFFIPVALIAFDPVVFFICYQIAVLYQFWIHTELIGKLPAPIEYFFVTPSHHRVHHGSDPKYLDKNYGASFIIWDRLFGTFQPEEEQPTYGITTPVNSYNPVYLVFHEWSDIFRDLKGARSLKEAYAVLWSGPGKYNKADFQAVANTSVVATTDEELGELVEEKEGNEMMSLPRSA</sequence>
<keyword evidence="5" id="KW-0443">Lipid metabolism</keyword>
<evidence type="ECO:0000313" key="10">
    <source>
        <dbReference type="Proteomes" id="UP000198510"/>
    </source>
</evidence>
<evidence type="ECO:0000256" key="3">
    <source>
        <dbReference type="ARBA" id="ARBA00022989"/>
    </source>
</evidence>
<keyword evidence="3 7" id="KW-1133">Transmembrane helix</keyword>
<evidence type="ECO:0000256" key="5">
    <source>
        <dbReference type="ARBA" id="ARBA00023098"/>
    </source>
</evidence>
<dbReference type="GO" id="GO:0008610">
    <property type="term" value="P:lipid biosynthetic process"/>
    <property type="evidence" value="ECO:0007669"/>
    <property type="project" value="InterPro"/>
</dbReference>
<gene>
    <name evidence="9" type="ORF">SAMN05421823_105244</name>
</gene>
<feature type="transmembrane region" description="Helical" evidence="7">
    <location>
        <begin position="41"/>
        <end position="68"/>
    </location>
</feature>
<dbReference type="InterPro" id="IPR051689">
    <property type="entry name" value="Sterol_desaturase/TMEM195"/>
</dbReference>
<feature type="transmembrane region" description="Helical" evidence="7">
    <location>
        <begin position="80"/>
        <end position="97"/>
    </location>
</feature>
<dbReference type="STRING" id="1075417.SAMN05421823_105244"/>
<evidence type="ECO:0000259" key="8">
    <source>
        <dbReference type="Pfam" id="PF04116"/>
    </source>
</evidence>
<dbReference type="GO" id="GO:0050479">
    <property type="term" value="F:glyceryl-ether monooxygenase activity"/>
    <property type="evidence" value="ECO:0007669"/>
    <property type="project" value="TreeGrafter"/>
</dbReference>
<dbReference type="RefSeq" id="WP_089683582.1">
    <property type="nucleotide sequence ID" value="NZ_FNFO01000005.1"/>
</dbReference>
<dbReference type="GO" id="GO:0005506">
    <property type="term" value="F:iron ion binding"/>
    <property type="evidence" value="ECO:0007669"/>
    <property type="project" value="InterPro"/>
</dbReference>
<evidence type="ECO:0000256" key="2">
    <source>
        <dbReference type="ARBA" id="ARBA00022692"/>
    </source>
</evidence>
<dbReference type="InterPro" id="IPR006694">
    <property type="entry name" value="Fatty_acid_hydroxylase"/>
</dbReference>
<organism evidence="9 10">
    <name type="scientific">Catalinimonas alkaloidigena</name>
    <dbReference type="NCBI Taxonomy" id="1075417"/>
    <lineage>
        <taxon>Bacteria</taxon>
        <taxon>Pseudomonadati</taxon>
        <taxon>Bacteroidota</taxon>
        <taxon>Cytophagia</taxon>
        <taxon>Cytophagales</taxon>
        <taxon>Catalimonadaceae</taxon>
        <taxon>Catalinimonas</taxon>
    </lineage>
</organism>
<dbReference type="OrthoDB" id="9770329at2"/>
<evidence type="ECO:0000256" key="7">
    <source>
        <dbReference type="SAM" id="Phobius"/>
    </source>
</evidence>
<dbReference type="EMBL" id="FNFO01000005">
    <property type="protein sequence ID" value="SDL34036.1"/>
    <property type="molecule type" value="Genomic_DNA"/>
</dbReference>
<dbReference type="PANTHER" id="PTHR21624:SF1">
    <property type="entry name" value="ALKYLGLYCEROL MONOOXYGENASE"/>
    <property type="match status" value="1"/>
</dbReference>
<dbReference type="Proteomes" id="UP000198510">
    <property type="component" value="Unassembled WGS sequence"/>
</dbReference>